<organism evidence="2 3">
    <name type="scientific">Cochliobolus sativus (strain ND90Pr / ATCC 201652)</name>
    <name type="common">Common root rot and spot blotch fungus</name>
    <name type="synonym">Bipolaris sorokiniana</name>
    <dbReference type="NCBI Taxonomy" id="665912"/>
    <lineage>
        <taxon>Eukaryota</taxon>
        <taxon>Fungi</taxon>
        <taxon>Dikarya</taxon>
        <taxon>Ascomycota</taxon>
        <taxon>Pezizomycotina</taxon>
        <taxon>Dothideomycetes</taxon>
        <taxon>Pleosporomycetidae</taxon>
        <taxon>Pleosporales</taxon>
        <taxon>Pleosporineae</taxon>
        <taxon>Pleosporaceae</taxon>
        <taxon>Bipolaris</taxon>
    </lineage>
</organism>
<dbReference type="GeneID" id="19135947"/>
<keyword evidence="1" id="KW-0732">Signal</keyword>
<feature type="signal peptide" evidence="1">
    <location>
        <begin position="1"/>
        <end position="17"/>
    </location>
</feature>
<evidence type="ECO:0000313" key="2">
    <source>
        <dbReference type="EMBL" id="EMD67413.1"/>
    </source>
</evidence>
<sequence>MIEWMCLFYWLLVLITSRHYRIKSGRDDIHGANIAHKYLGSPTCVLSRGESEFEHWVHGAAHQPFTQATGCPNRVSGGMVNAHYGKPIAFLQWH</sequence>
<evidence type="ECO:0000313" key="3">
    <source>
        <dbReference type="Proteomes" id="UP000016934"/>
    </source>
</evidence>
<evidence type="ECO:0000256" key="1">
    <source>
        <dbReference type="SAM" id="SignalP"/>
    </source>
</evidence>
<name>M2SJQ1_COCSN</name>
<reference evidence="2 3" key="1">
    <citation type="journal article" date="2012" name="PLoS Pathog.">
        <title>Diverse lifestyles and strategies of plant pathogenesis encoded in the genomes of eighteen Dothideomycetes fungi.</title>
        <authorList>
            <person name="Ohm R.A."/>
            <person name="Feau N."/>
            <person name="Henrissat B."/>
            <person name="Schoch C.L."/>
            <person name="Horwitz B.A."/>
            <person name="Barry K.W."/>
            <person name="Condon B.J."/>
            <person name="Copeland A.C."/>
            <person name="Dhillon B."/>
            <person name="Glaser F."/>
            <person name="Hesse C.N."/>
            <person name="Kosti I."/>
            <person name="LaButti K."/>
            <person name="Lindquist E.A."/>
            <person name="Lucas S."/>
            <person name="Salamov A.A."/>
            <person name="Bradshaw R.E."/>
            <person name="Ciuffetti L."/>
            <person name="Hamelin R.C."/>
            <person name="Kema G.H.J."/>
            <person name="Lawrence C."/>
            <person name="Scott J.A."/>
            <person name="Spatafora J.W."/>
            <person name="Turgeon B.G."/>
            <person name="de Wit P.J.G.M."/>
            <person name="Zhong S."/>
            <person name="Goodwin S.B."/>
            <person name="Grigoriev I.V."/>
        </authorList>
    </citation>
    <scope>NUCLEOTIDE SEQUENCE [LARGE SCALE GENOMIC DNA]</scope>
    <source>
        <strain evidence="3">ND90Pr / ATCC 201652</strain>
    </source>
</reference>
<accession>M2SJQ1</accession>
<dbReference type="EMBL" id="KB445639">
    <property type="protein sequence ID" value="EMD67413.1"/>
    <property type="molecule type" value="Genomic_DNA"/>
</dbReference>
<feature type="chain" id="PRO_5004025063" description="Secreted protein" evidence="1">
    <location>
        <begin position="18"/>
        <end position="94"/>
    </location>
</feature>
<reference evidence="3" key="2">
    <citation type="journal article" date="2013" name="PLoS Genet.">
        <title>Comparative genome structure, secondary metabolite, and effector coding capacity across Cochliobolus pathogens.</title>
        <authorList>
            <person name="Condon B.J."/>
            <person name="Leng Y."/>
            <person name="Wu D."/>
            <person name="Bushley K.E."/>
            <person name="Ohm R.A."/>
            <person name="Otillar R."/>
            <person name="Martin J."/>
            <person name="Schackwitz W."/>
            <person name="Grimwood J."/>
            <person name="MohdZainudin N."/>
            <person name="Xue C."/>
            <person name="Wang R."/>
            <person name="Manning V.A."/>
            <person name="Dhillon B."/>
            <person name="Tu Z.J."/>
            <person name="Steffenson B.J."/>
            <person name="Salamov A."/>
            <person name="Sun H."/>
            <person name="Lowry S."/>
            <person name="LaButti K."/>
            <person name="Han J."/>
            <person name="Copeland A."/>
            <person name="Lindquist E."/>
            <person name="Barry K."/>
            <person name="Schmutz J."/>
            <person name="Baker S.E."/>
            <person name="Ciuffetti L.M."/>
            <person name="Grigoriev I.V."/>
            <person name="Zhong S."/>
            <person name="Turgeon B.G."/>
        </authorList>
    </citation>
    <scope>NUCLEOTIDE SEQUENCE [LARGE SCALE GENOMIC DNA]</scope>
    <source>
        <strain evidence="3">ND90Pr / ATCC 201652</strain>
    </source>
</reference>
<protein>
    <recommendedName>
        <fullName evidence="4">Secreted protein</fullName>
    </recommendedName>
</protein>
<dbReference type="HOGENOM" id="CLU_185444_0_0_1"/>
<dbReference type="OrthoDB" id="10334605at2759"/>
<gene>
    <name evidence="2" type="ORF">COCSADRAFT_289092</name>
</gene>
<keyword evidence="3" id="KW-1185">Reference proteome</keyword>
<evidence type="ECO:0008006" key="4">
    <source>
        <dbReference type="Google" id="ProtNLM"/>
    </source>
</evidence>
<dbReference type="AlphaFoldDB" id="M2SJQ1"/>
<proteinExistence type="predicted"/>
<dbReference type="RefSeq" id="XP_007697078.1">
    <property type="nucleotide sequence ID" value="XM_007698888.1"/>
</dbReference>
<dbReference type="KEGG" id="bsc:COCSADRAFT_289092"/>
<dbReference type="Proteomes" id="UP000016934">
    <property type="component" value="Unassembled WGS sequence"/>
</dbReference>